<sequence length="421" mass="47290">MDVRWIVIPLLGLLAAAVQAASFDCERASTKVEHAICDNKPLGELDEQLSQVFSTIKSDANSNAFSSLLNSQRSWLKQRNKICGGYTDENLSNCLIAKYQGRIKRLKKLLNTQYPSLNEVYGVCHSVSDSQEIVRDGSYSQPEDAVFDINNDGKNEKSAACSPYGTSDLPCREFFDSNGDRVRFSVSDPRLIRDPYNMMPIVEYFRAQGRVYSKHSDLQVGTYIGYVSPDNTRHLLCAWDYQNHYQFSPVAENSAENKVCDAVNRGNVNYLHLSDPAVMDRSETLRVRGSPSRITGQGYLDINNDGKDELVAAVEYASGCSYRYYDELSQDGKTFKYSRVSTPLLQMQGVRFRSHNLDHHPGAPNCGGTKNRLFRYQGVVYYHMINGSDQTVSTLQGEDIIPVCLAKRTISSELIDIWPGI</sequence>
<dbReference type="Gene3D" id="1.20.1270.180">
    <property type="match status" value="1"/>
</dbReference>
<dbReference type="PANTHER" id="PTHR37549:SF1">
    <property type="entry name" value="LIPOPROTEIN LPRI"/>
    <property type="match status" value="1"/>
</dbReference>
<dbReference type="AlphaFoldDB" id="A0A222FHU3"/>
<feature type="domain" description="Lysozyme inhibitor LprI-like N-terminal" evidence="2">
    <location>
        <begin position="25"/>
        <end position="106"/>
    </location>
</feature>
<keyword evidence="1" id="KW-0732">Signal</keyword>
<dbReference type="InterPro" id="IPR009739">
    <property type="entry name" value="LprI-like_N"/>
</dbReference>
<dbReference type="Proteomes" id="UP000202440">
    <property type="component" value="Chromosome"/>
</dbReference>
<name>A0A222FHU3_9GAMM</name>
<feature type="chain" id="PRO_5012420250" description="Lysozyme inhibitor LprI-like N-terminal domain-containing protein" evidence="1">
    <location>
        <begin position="21"/>
        <end position="421"/>
    </location>
</feature>
<accession>A0A222FHU3</accession>
<organism evidence="3 4">
    <name type="scientific">Bacterioplanes sanyensis</name>
    <dbReference type="NCBI Taxonomy" id="1249553"/>
    <lineage>
        <taxon>Bacteria</taxon>
        <taxon>Pseudomonadati</taxon>
        <taxon>Pseudomonadota</taxon>
        <taxon>Gammaproteobacteria</taxon>
        <taxon>Oceanospirillales</taxon>
        <taxon>Oceanospirillaceae</taxon>
        <taxon>Bacterioplanes</taxon>
    </lineage>
</organism>
<reference evidence="3 4" key="1">
    <citation type="submission" date="2017-07" db="EMBL/GenBank/DDBJ databases">
        <title>Annotated genome sequence of Bacterioplanes sanyensis isolated from Red Sea.</title>
        <authorList>
            <person name="Rehman Z.U."/>
        </authorList>
    </citation>
    <scope>NUCLEOTIDE SEQUENCE [LARGE SCALE GENOMIC DNA]</scope>
    <source>
        <strain evidence="3 4">NV9</strain>
    </source>
</reference>
<evidence type="ECO:0000313" key="4">
    <source>
        <dbReference type="Proteomes" id="UP000202440"/>
    </source>
</evidence>
<evidence type="ECO:0000256" key="1">
    <source>
        <dbReference type="SAM" id="SignalP"/>
    </source>
</evidence>
<evidence type="ECO:0000313" key="3">
    <source>
        <dbReference type="EMBL" id="ASP38330.1"/>
    </source>
</evidence>
<dbReference type="KEGG" id="bsan:CHH28_06390"/>
<gene>
    <name evidence="3" type="ORF">CHH28_06390</name>
</gene>
<feature type="signal peptide" evidence="1">
    <location>
        <begin position="1"/>
        <end position="20"/>
    </location>
</feature>
<protein>
    <recommendedName>
        <fullName evidence="2">Lysozyme inhibitor LprI-like N-terminal domain-containing protein</fullName>
    </recommendedName>
</protein>
<dbReference type="OrthoDB" id="5348860at2"/>
<keyword evidence="4" id="KW-1185">Reference proteome</keyword>
<dbReference type="PANTHER" id="PTHR37549">
    <property type="entry name" value="LIPOPROTEIN LPRI"/>
    <property type="match status" value="1"/>
</dbReference>
<dbReference type="GO" id="GO:0005576">
    <property type="term" value="C:extracellular region"/>
    <property type="evidence" value="ECO:0007669"/>
    <property type="project" value="TreeGrafter"/>
</dbReference>
<dbReference type="Pfam" id="PF07007">
    <property type="entry name" value="LprI"/>
    <property type="match status" value="1"/>
</dbReference>
<dbReference type="EMBL" id="CP022530">
    <property type="protein sequence ID" value="ASP38330.1"/>
    <property type="molecule type" value="Genomic_DNA"/>
</dbReference>
<evidence type="ECO:0000259" key="2">
    <source>
        <dbReference type="Pfam" id="PF07007"/>
    </source>
</evidence>
<proteinExistence type="predicted"/>
<dbReference type="RefSeq" id="WP_094059526.1">
    <property type="nucleotide sequence ID" value="NZ_CP022530.1"/>
</dbReference>
<dbReference type="InterPro" id="IPR052755">
    <property type="entry name" value="Lysozyme_Inhibitor_LprI"/>
</dbReference>